<dbReference type="SUPFAM" id="SSF55931">
    <property type="entry name" value="Glutamine synthetase/guanido kinase"/>
    <property type="match status" value="1"/>
</dbReference>
<evidence type="ECO:0000259" key="5">
    <source>
        <dbReference type="Pfam" id="PF02934"/>
    </source>
</evidence>
<dbReference type="InterPro" id="IPR017959">
    <property type="entry name" value="Asn/Gln-tRNA_amidoTrfase_suB/E"/>
</dbReference>
<reference evidence="6 7" key="1">
    <citation type="journal article" date="2016" name="Sci. Rep.">
        <title>Metabolic traits of an uncultured archaeal lineage -MSBL1- from brine pools of the Red Sea.</title>
        <authorList>
            <person name="Mwirichia R."/>
            <person name="Alam I."/>
            <person name="Rashid M."/>
            <person name="Vinu M."/>
            <person name="Ba-Alawi W."/>
            <person name="Anthony Kamau A."/>
            <person name="Kamanda Ngugi D."/>
            <person name="Goker M."/>
            <person name="Klenk H.P."/>
            <person name="Bajic V."/>
            <person name="Stingl U."/>
        </authorList>
    </citation>
    <scope>NUCLEOTIDE SEQUENCE [LARGE SCALE GENOMIC DNA]</scope>
    <source>
        <strain evidence="6">SCGC-AAA382K21</strain>
    </source>
</reference>
<evidence type="ECO:0000313" key="7">
    <source>
        <dbReference type="Proteomes" id="UP000070504"/>
    </source>
</evidence>
<evidence type="ECO:0000256" key="1">
    <source>
        <dbReference type="ARBA" id="ARBA00022598"/>
    </source>
</evidence>
<dbReference type="GO" id="GO:0016740">
    <property type="term" value="F:transferase activity"/>
    <property type="evidence" value="ECO:0007669"/>
    <property type="project" value="UniProtKB-KW"/>
</dbReference>
<dbReference type="Proteomes" id="UP000070504">
    <property type="component" value="Unassembled WGS sequence"/>
</dbReference>
<evidence type="ECO:0000256" key="2">
    <source>
        <dbReference type="ARBA" id="ARBA00022741"/>
    </source>
</evidence>
<organism evidence="6 7">
    <name type="scientific">candidate division MSBL1 archaeon SCGC-AAA382K21</name>
    <dbReference type="NCBI Taxonomy" id="1698283"/>
    <lineage>
        <taxon>Archaea</taxon>
        <taxon>Methanobacteriati</taxon>
        <taxon>Methanobacteriota</taxon>
        <taxon>candidate division MSBL1</taxon>
    </lineage>
</organism>
<dbReference type="EMBL" id="LHYH01000015">
    <property type="protein sequence ID" value="KXB07025.1"/>
    <property type="molecule type" value="Genomic_DNA"/>
</dbReference>
<dbReference type="GO" id="GO:0006412">
    <property type="term" value="P:translation"/>
    <property type="evidence" value="ECO:0007669"/>
    <property type="project" value="UniProtKB-KW"/>
</dbReference>
<accession>A0A133VKR7</accession>
<evidence type="ECO:0000256" key="4">
    <source>
        <dbReference type="ARBA" id="ARBA00022917"/>
    </source>
</evidence>
<keyword evidence="6" id="KW-0808">Transferase</keyword>
<keyword evidence="3" id="KW-0067">ATP-binding</keyword>
<keyword evidence="4" id="KW-0648">Protein biosynthesis</keyword>
<keyword evidence="7" id="KW-1185">Reference proteome</keyword>
<dbReference type="GO" id="GO:0005524">
    <property type="term" value="F:ATP binding"/>
    <property type="evidence" value="ECO:0007669"/>
    <property type="project" value="UniProtKB-KW"/>
</dbReference>
<gene>
    <name evidence="6" type="ORF">AKJ54_00825</name>
</gene>
<dbReference type="GO" id="GO:0070681">
    <property type="term" value="P:glutaminyl-tRNAGln biosynthesis via transamidation"/>
    <property type="evidence" value="ECO:0007669"/>
    <property type="project" value="TreeGrafter"/>
</dbReference>
<keyword evidence="1" id="KW-0436">Ligase</keyword>
<dbReference type="GO" id="GO:0050567">
    <property type="term" value="F:glutaminyl-tRNA synthase (glutamine-hydrolyzing) activity"/>
    <property type="evidence" value="ECO:0007669"/>
    <property type="project" value="TreeGrafter"/>
</dbReference>
<evidence type="ECO:0000313" key="6">
    <source>
        <dbReference type="EMBL" id="KXB07025.1"/>
    </source>
</evidence>
<dbReference type="AlphaFoldDB" id="A0A133VKR7"/>
<dbReference type="PANTHER" id="PTHR11659">
    <property type="entry name" value="GLUTAMYL-TRNA GLN AMIDOTRANSFERASE SUBUNIT B MITOCHONDRIAL AND PROKARYOTIC PET112-RELATED"/>
    <property type="match status" value="1"/>
</dbReference>
<keyword evidence="2" id="KW-0547">Nucleotide-binding</keyword>
<evidence type="ECO:0000256" key="3">
    <source>
        <dbReference type="ARBA" id="ARBA00022840"/>
    </source>
</evidence>
<dbReference type="Pfam" id="PF02934">
    <property type="entry name" value="GatB_N"/>
    <property type="match status" value="1"/>
</dbReference>
<dbReference type="InterPro" id="IPR006075">
    <property type="entry name" value="Asn/Gln-tRNA_Trfase_suB/E_cat"/>
</dbReference>
<protein>
    <submittedName>
        <fullName evidence="6">Glutamyl-tRNA amidotransferase</fullName>
    </submittedName>
</protein>
<dbReference type="PANTHER" id="PTHR11659:SF2">
    <property type="entry name" value="GLUTAMYL-TRNA(GLN) AMIDOTRANSFERASE SUBUNIT E"/>
    <property type="match status" value="1"/>
</dbReference>
<name>A0A133VKR7_9EURY</name>
<comment type="caution">
    <text evidence="6">The sequence shown here is derived from an EMBL/GenBank/DDBJ whole genome shotgun (WGS) entry which is preliminary data.</text>
</comment>
<feature type="non-terminal residue" evidence="6">
    <location>
        <position position="179"/>
    </location>
</feature>
<proteinExistence type="predicted"/>
<dbReference type="InterPro" id="IPR014746">
    <property type="entry name" value="Gln_synth/guanido_kin_cat_dom"/>
</dbReference>
<sequence length="179" mass="20147">MNELNYEELGLKVGFEIHQMLDTHKLFCNCPSTLRDEEPSMSVRRELRPTESELGEIDRAALAEAAKSKRFRYEVHPNSVCLVELDEEPPHPVNEEARDIALEAALLLNAEPVDEAHVMRKTVIDGSNTAGFQRTVLMATDGSLEIDGTEISLQTLCLEEDAARKVGESSDYVEYRLDR</sequence>
<feature type="domain" description="Aspartyl/Glutamyl-tRNA(Gln) amidotransferase subunit B/E catalytic" evidence="5">
    <location>
        <begin position="12"/>
        <end position="179"/>
    </location>
</feature>